<dbReference type="InterPro" id="IPR029314">
    <property type="entry name" value="FANCI_S4"/>
</dbReference>
<sequence length="137" mass="15646">MALKRVFKLVTNLVKQQIASKEEYLSEKFEHLLDAITRKVAVDMDAFLLHIEQPSGAKASKQKLSRELKLIPQLIYEAEQLDVHLLKMLKRSKGQEVDTSRWLKRRRARDFRFKGKENAKGGKRARAAAADGDAQAS</sequence>
<evidence type="ECO:0000256" key="1">
    <source>
        <dbReference type="SAM" id="MobiDB-lite"/>
    </source>
</evidence>
<feature type="compositionally biased region" description="Low complexity" evidence="1">
    <location>
        <begin position="127"/>
        <end position="137"/>
    </location>
</feature>
<evidence type="ECO:0000313" key="3">
    <source>
        <dbReference type="EMBL" id="CAD9260915.1"/>
    </source>
</evidence>
<feature type="domain" description="FANCI solenoid 4" evidence="2">
    <location>
        <begin position="3"/>
        <end position="117"/>
    </location>
</feature>
<dbReference type="PANTHER" id="PTHR21818">
    <property type="entry name" value="BC025462 PROTEIN"/>
    <property type="match status" value="1"/>
</dbReference>
<dbReference type="InterPro" id="IPR026171">
    <property type="entry name" value="FANCI"/>
</dbReference>
<dbReference type="Pfam" id="PF14678">
    <property type="entry name" value="FANCI_S4"/>
    <property type="match status" value="1"/>
</dbReference>
<reference evidence="3" key="1">
    <citation type="submission" date="2021-01" db="EMBL/GenBank/DDBJ databases">
        <authorList>
            <person name="Corre E."/>
            <person name="Pelletier E."/>
            <person name="Niang G."/>
            <person name="Scheremetjew M."/>
            <person name="Finn R."/>
            <person name="Kale V."/>
            <person name="Holt S."/>
            <person name="Cochrane G."/>
            <person name="Meng A."/>
            <person name="Brown T."/>
            <person name="Cohen L."/>
        </authorList>
    </citation>
    <scope>NUCLEOTIDE SEQUENCE</scope>
    <source>
        <strain evidence="3">CCMP2877</strain>
    </source>
</reference>
<accession>A0A7S1U906</accession>
<name>A0A7S1U906_9STRA</name>
<protein>
    <recommendedName>
        <fullName evidence="2">FANCI solenoid 4 domain-containing protein</fullName>
    </recommendedName>
</protein>
<dbReference type="GO" id="GO:0070182">
    <property type="term" value="F:DNA polymerase binding"/>
    <property type="evidence" value="ECO:0007669"/>
    <property type="project" value="TreeGrafter"/>
</dbReference>
<dbReference type="GO" id="GO:0006281">
    <property type="term" value="P:DNA repair"/>
    <property type="evidence" value="ECO:0007669"/>
    <property type="project" value="InterPro"/>
</dbReference>
<dbReference type="AlphaFoldDB" id="A0A7S1U906"/>
<feature type="region of interest" description="Disordered" evidence="1">
    <location>
        <begin position="113"/>
        <end position="137"/>
    </location>
</feature>
<evidence type="ECO:0000259" key="2">
    <source>
        <dbReference type="Pfam" id="PF14678"/>
    </source>
</evidence>
<organism evidence="3">
    <name type="scientific">Phaeomonas parva</name>
    <dbReference type="NCBI Taxonomy" id="124430"/>
    <lineage>
        <taxon>Eukaryota</taxon>
        <taxon>Sar</taxon>
        <taxon>Stramenopiles</taxon>
        <taxon>Ochrophyta</taxon>
        <taxon>Pinguiophyceae</taxon>
        <taxon>Pinguiochrysidales</taxon>
        <taxon>Pinguiochrysidaceae</taxon>
        <taxon>Phaeomonas</taxon>
    </lineage>
</organism>
<dbReference type="EMBL" id="HBGJ01030589">
    <property type="protein sequence ID" value="CAD9260915.1"/>
    <property type="molecule type" value="Transcribed_RNA"/>
</dbReference>
<dbReference type="PANTHER" id="PTHR21818:SF0">
    <property type="entry name" value="FANCONI ANEMIA GROUP I PROTEIN"/>
    <property type="match status" value="1"/>
</dbReference>
<gene>
    <name evidence="3" type="ORF">PPAR1163_LOCUS19295</name>
</gene>
<proteinExistence type="predicted"/>